<dbReference type="InterPro" id="IPR013858">
    <property type="entry name" value="Peptidase_M10B_C"/>
</dbReference>
<keyword evidence="5" id="KW-0645">Protease</keyword>
<dbReference type="AlphaFoldDB" id="A0A0A2AD46"/>
<dbReference type="InterPro" id="IPR006026">
    <property type="entry name" value="Peptidase_Metallo"/>
</dbReference>
<evidence type="ECO:0000313" key="11">
    <source>
        <dbReference type="EMBL" id="KGF98343.1"/>
    </source>
</evidence>
<gene>
    <name evidence="11" type="ORF">EU96_0304</name>
</gene>
<evidence type="ECO:0000256" key="6">
    <source>
        <dbReference type="ARBA" id="ARBA00022723"/>
    </source>
</evidence>
<dbReference type="InterPro" id="IPR024079">
    <property type="entry name" value="MetalloPept_cat_dom_sf"/>
</dbReference>
<keyword evidence="6" id="KW-0479">Metal-binding</keyword>
<dbReference type="GO" id="GO:0005509">
    <property type="term" value="F:calcium ion binding"/>
    <property type="evidence" value="ECO:0007669"/>
    <property type="project" value="InterPro"/>
</dbReference>
<evidence type="ECO:0000256" key="5">
    <source>
        <dbReference type="ARBA" id="ARBA00022670"/>
    </source>
</evidence>
<feature type="domain" description="Peptidase metallopeptidase" evidence="10">
    <location>
        <begin position="273"/>
        <end position="452"/>
    </location>
</feature>
<keyword evidence="7" id="KW-0677">Repeat</keyword>
<dbReference type="InterPro" id="IPR001818">
    <property type="entry name" value="Pept_M10_metallopeptidase"/>
</dbReference>
<dbReference type="Pfam" id="PF00353">
    <property type="entry name" value="HemolysinCabind"/>
    <property type="match status" value="2"/>
</dbReference>
<comment type="subcellular location">
    <subcellularLocation>
        <location evidence="2">Secreted</location>
    </subcellularLocation>
</comment>
<evidence type="ECO:0000256" key="2">
    <source>
        <dbReference type="ARBA" id="ARBA00004613"/>
    </source>
</evidence>
<evidence type="ECO:0000313" key="12">
    <source>
        <dbReference type="Proteomes" id="UP000030445"/>
    </source>
</evidence>
<comment type="caution">
    <text evidence="11">The sequence shown here is derived from an EMBL/GenBank/DDBJ whole genome shotgun (WGS) entry which is preliminary data.</text>
</comment>
<comment type="similarity">
    <text evidence="3">Belongs to the peptidase M10B family.</text>
</comment>
<keyword evidence="9" id="KW-0862">Zinc</keyword>
<dbReference type="eggNOG" id="COG2931">
    <property type="taxonomic scope" value="Bacteria"/>
</dbReference>
<proteinExistence type="inferred from homology"/>
<evidence type="ECO:0000256" key="7">
    <source>
        <dbReference type="ARBA" id="ARBA00022737"/>
    </source>
</evidence>
<evidence type="ECO:0000256" key="3">
    <source>
        <dbReference type="ARBA" id="ARBA00009490"/>
    </source>
</evidence>
<dbReference type="eggNOG" id="COG2374">
    <property type="taxonomic scope" value="Bacteria"/>
</dbReference>
<comment type="cofactor">
    <cofactor evidence="1">
        <name>Ca(2+)</name>
        <dbReference type="ChEBI" id="CHEBI:29108"/>
    </cofactor>
</comment>
<dbReference type="GO" id="GO:0004222">
    <property type="term" value="F:metalloendopeptidase activity"/>
    <property type="evidence" value="ECO:0007669"/>
    <property type="project" value="InterPro"/>
</dbReference>
<dbReference type="OrthoDB" id="542555at2"/>
<dbReference type="Pfam" id="PF08548">
    <property type="entry name" value="Peptidase_M10_C"/>
    <property type="match status" value="1"/>
</dbReference>
<evidence type="ECO:0000256" key="9">
    <source>
        <dbReference type="ARBA" id="ARBA00022833"/>
    </source>
</evidence>
<dbReference type="Gene3D" id="3.40.390.10">
    <property type="entry name" value="Collagenase (Catalytic Domain)"/>
    <property type="match status" value="1"/>
</dbReference>
<evidence type="ECO:0000256" key="4">
    <source>
        <dbReference type="ARBA" id="ARBA00022525"/>
    </source>
</evidence>
<name>A0A0A2AD46_PROMR</name>
<evidence type="ECO:0000259" key="10">
    <source>
        <dbReference type="SMART" id="SM00235"/>
    </source>
</evidence>
<dbReference type="SMART" id="SM00235">
    <property type="entry name" value="ZnMc"/>
    <property type="match status" value="1"/>
</dbReference>
<dbReference type="InterPro" id="IPR011049">
    <property type="entry name" value="Serralysin-like_metalloprot_C"/>
</dbReference>
<evidence type="ECO:0000256" key="8">
    <source>
        <dbReference type="ARBA" id="ARBA00022801"/>
    </source>
</evidence>
<dbReference type="RefSeq" id="WP_032525930.1">
    <property type="nucleotide sequence ID" value="NZ_CP138951.1"/>
</dbReference>
<evidence type="ECO:0000256" key="1">
    <source>
        <dbReference type="ARBA" id="ARBA00001913"/>
    </source>
</evidence>
<reference evidence="12" key="1">
    <citation type="journal article" date="2014" name="Sci. Data">
        <title>Genomes of diverse isolates of the marine cyanobacterium Prochlorococcus.</title>
        <authorList>
            <person name="Biller S."/>
            <person name="Berube P."/>
            <person name="Thompson J."/>
            <person name="Kelly L."/>
            <person name="Roggensack S."/>
            <person name="Awad L."/>
            <person name="Roache-Johnson K."/>
            <person name="Ding H."/>
            <person name="Giovannoni S.J."/>
            <person name="Moore L.R."/>
            <person name="Chisholm S.W."/>
        </authorList>
    </citation>
    <scope>NUCLEOTIDE SEQUENCE [LARGE SCALE GENOMIC DNA]</scope>
    <source>
        <strain evidence="12">MIT 9302</strain>
    </source>
</reference>
<dbReference type="Pfam" id="PF00413">
    <property type="entry name" value="Peptidase_M10"/>
    <property type="match status" value="1"/>
</dbReference>
<keyword evidence="8" id="KW-0378">Hydrolase</keyword>
<accession>A0A0A2AD46</accession>
<dbReference type="STRING" id="74545.EU96_0304"/>
<sequence length="726" mass="80106">MDKKEDQNIINSNNKNIDSGNDMSINENEKNIYPFSERINFKYNFENNLKKDFSSDKLLIAKNKNTQYEISDFESDPLNLYEINENSSAYYEIGDNWISDINLDYLSGKLFSYKSDTDTKNDAPIKIKISQGAFNENINANSFIGSFSTIDANLSDSHNYKLISGKGDDDNDLFYLSGNDLYINHSPNFEWKPSYSIRLSSVDSEGFIREEVFNLNTNNLEDHGRKYFKGNNSLNSTNTWSQLSISNAYLLGNYTGTKWGNIDPDSGEWTDLEFYLPSDETINFTDYGNLLTSGYFHPLSNIERNSYLSIFERYEDVCRVTFTEAKTYSLDTRNILFGSVDSNFWGPVLGGPGLIGRASFPTGSADNGLTTMVRDHFAPYLNSVNNVYGPGSWLYAVAMHELGHSMGLAHPHDGYVFPGVTSAGSTGSNGLNSGPYTVMTYNMYAAGGYTPPANASHPVNCGCMTCLGAFDIAHLQYLYGPNQYNARKDDSYILSDSLMGYECIWDAAGKDTIDASTASKSSTIDLRNATLQNEVGGGGFVSEINGEYKGFTIAYNSTGDCIIENAIGSNFNDRITGNEYSNTIYGLNGADEIFARGGSDFVYGGVGDDVIHGSFYGDPYNSVDTLTGGRGSDYFVLGDSSGLFYTNSLLDDFANITDFDFLEDKLRLKGSTTYLTSITSSNNISGLGIFKDNNSSGNVDSNDDLIAIISNKKDYLSFNSINTDLV</sequence>
<dbReference type="Gene3D" id="2.150.10.10">
    <property type="entry name" value="Serralysin-like metalloprotease, C-terminal"/>
    <property type="match status" value="1"/>
</dbReference>
<dbReference type="EMBL" id="JNAM01000005">
    <property type="protein sequence ID" value="KGF98343.1"/>
    <property type="molecule type" value="Genomic_DNA"/>
</dbReference>
<dbReference type="InterPro" id="IPR001343">
    <property type="entry name" value="Hemolysn_Ca-bd"/>
</dbReference>
<protein>
    <recommendedName>
        <fullName evidence="10">Peptidase metallopeptidase domain-containing protein</fullName>
    </recommendedName>
</protein>
<dbReference type="GO" id="GO:0005615">
    <property type="term" value="C:extracellular space"/>
    <property type="evidence" value="ECO:0007669"/>
    <property type="project" value="InterPro"/>
</dbReference>
<dbReference type="GO" id="GO:0008270">
    <property type="term" value="F:zinc ion binding"/>
    <property type="evidence" value="ECO:0007669"/>
    <property type="project" value="InterPro"/>
</dbReference>
<dbReference type="GO" id="GO:0006508">
    <property type="term" value="P:proteolysis"/>
    <property type="evidence" value="ECO:0007669"/>
    <property type="project" value="UniProtKB-KW"/>
</dbReference>
<keyword evidence="4" id="KW-0964">Secreted</keyword>
<dbReference type="SUPFAM" id="SSF55486">
    <property type="entry name" value="Metalloproteases ('zincins'), catalytic domain"/>
    <property type="match status" value="1"/>
</dbReference>
<organism evidence="11 12">
    <name type="scientific">Prochlorococcus marinus str. MIT 9302</name>
    <dbReference type="NCBI Taxonomy" id="74545"/>
    <lineage>
        <taxon>Bacteria</taxon>
        <taxon>Bacillati</taxon>
        <taxon>Cyanobacteriota</taxon>
        <taxon>Cyanophyceae</taxon>
        <taxon>Synechococcales</taxon>
        <taxon>Prochlorococcaceae</taxon>
        <taxon>Prochlorococcus</taxon>
    </lineage>
</organism>
<dbReference type="GO" id="GO:0031012">
    <property type="term" value="C:extracellular matrix"/>
    <property type="evidence" value="ECO:0007669"/>
    <property type="project" value="InterPro"/>
</dbReference>
<dbReference type="SUPFAM" id="SSF51120">
    <property type="entry name" value="beta-Roll"/>
    <property type="match status" value="1"/>
</dbReference>
<dbReference type="Proteomes" id="UP000030445">
    <property type="component" value="Unassembled WGS sequence"/>
</dbReference>